<reference evidence="2 3" key="1">
    <citation type="journal article" date="2011" name="J. Bacteriol.">
        <title>Genome sequence of Chthoniobacter flavus Ellin428, an aerobic heterotrophic soil bacterium.</title>
        <authorList>
            <person name="Kant R."/>
            <person name="van Passel M.W."/>
            <person name="Palva A."/>
            <person name="Lucas S."/>
            <person name="Lapidus A."/>
            <person name="Glavina Del Rio T."/>
            <person name="Dalin E."/>
            <person name="Tice H."/>
            <person name="Bruce D."/>
            <person name="Goodwin L."/>
            <person name="Pitluck S."/>
            <person name="Larimer F.W."/>
            <person name="Land M.L."/>
            <person name="Hauser L."/>
            <person name="Sangwan P."/>
            <person name="de Vos W.M."/>
            <person name="Janssen P.H."/>
            <person name="Smidt H."/>
        </authorList>
    </citation>
    <scope>NUCLEOTIDE SEQUENCE [LARGE SCALE GENOMIC DNA]</scope>
    <source>
        <strain evidence="2 3">Ellin428</strain>
    </source>
</reference>
<dbReference type="EMBL" id="ABVL01000026">
    <property type="protein sequence ID" value="EDY16920.1"/>
    <property type="molecule type" value="Genomic_DNA"/>
</dbReference>
<gene>
    <name evidence="2" type="ORF">CfE428DRAFT_5549</name>
</gene>
<sequence>MEAIFEARTTGNNKEADRLTALLEAARQAPASASASADSAAAASLDADGAAAAAAAAVDPESISTPGSEPPAGGRAPEEEREPNRLRITHLTDADKSDQIAIHALTKKGVPLAEAVQRILGPLPNALGGQGLSNSQGGPNNAQGLPNGQSAQGGRMALEIPGMNFVQGAASAQSTPSGAQGTSIAALEAEVAELERQLDATTRGGGSLYGSEAARVTKELSRMNARLEAARFAAPGVGAGTRPRTGSRAGGF</sequence>
<organism evidence="2 3">
    <name type="scientific">Chthoniobacter flavus Ellin428</name>
    <dbReference type="NCBI Taxonomy" id="497964"/>
    <lineage>
        <taxon>Bacteria</taxon>
        <taxon>Pseudomonadati</taxon>
        <taxon>Verrucomicrobiota</taxon>
        <taxon>Spartobacteria</taxon>
        <taxon>Chthoniobacterales</taxon>
        <taxon>Chthoniobacteraceae</taxon>
        <taxon>Chthoniobacter</taxon>
    </lineage>
</organism>
<evidence type="ECO:0000256" key="1">
    <source>
        <dbReference type="SAM" id="MobiDB-lite"/>
    </source>
</evidence>
<comment type="caution">
    <text evidence="2">The sequence shown here is derived from an EMBL/GenBank/DDBJ whole genome shotgun (WGS) entry which is preliminary data.</text>
</comment>
<feature type="compositionally biased region" description="Polar residues" evidence="1">
    <location>
        <begin position="141"/>
        <end position="152"/>
    </location>
</feature>
<name>B4D9F9_9BACT</name>
<feature type="region of interest" description="Disordered" evidence="1">
    <location>
        <begin position="27"/>
        <end position="83"/>
    </location>
</feature>
<feature type="compositionally biased region" description="Low complexity" evidence="1">
    <location>
        <begin position="66"/>
        <end position="75"/>
    </location>
</feature>
<dbReference type="InParanoid" id="B4D9F9"/>
<feature type="compositionally biased region" description="Low complexity" evidence="1">
    <location>
        <begin position="27"/>
        <end position="57"/>
    </location>
</feature>
<protein>
    <submittedName>
        <fullName evidence="2">Uncharacterized protein</fullName>
    </submittedName>
</protein>
<evidence type="ECO:0000313" key="3">
    <source>
        <dbReference type="Proteomes" id="UP000005824"/>
    </source>
</evidence>
<dbReference type="AlphaFoldDB" id="B4D9F9"/>
<evidence type="ECO:0000313" key="2">
    <source>
        <dbReference type="EMBL" id="EDY16920.1"/>
    </source>
</evidence>
<keyword evidence="3" id="KW-1185">Reference proteome</keyword>
<proteinExistence type="predicted"/>
<feature type="region of interest" description="Disordered" evidence="1">
    <location>
        <begin position="127"/>
        <end position="153"/>
    </location>
</feature>
<dbReference type="STRING" id="497964.CfE428DRAFT_5549"/>
<dbReference type="Proteomes" id="UP000005824">
    <property type="component" value="Unassembled WGS sequence"/>
</dbReference>
<accession>B4D9F9</accession>